<keyword evidence="2" id="KW-1185">Reference proteome</keyword>
<dbReference type="EMBL" id="KZ819686">
    <property type="protein sequence ID" value="PWN54402.1"/>
    <property type="molecule type" value="Genomic_DNA"/>
</dbReference>
<proteinExistence type="predicted"/>
<reference evidence="1 2" key="1">
    <citation type="journal article" date="2018" name="Mol. Biol. Evol.">
        <title>Broad Genomic Sampling Reveals a Smut Pathogenic Ancestry of the Fungal Clade Ustilaginomycotina.</title>
        <authorList>
            <person name="Kijpornyongpan T."/>
            <person name="Mondo S.J."/>
            <person name="Barry K."/>
            <person name="Sandor L."/>
            <person name="Lee J."/>
            <person name="Lipzen A."/>
            <person name="Pangilinan J."/>
            <person name="LaButti K."/>
            <person name="Hainaut M."/>
            <person name="Henrissat B."/>
            <person name="Grigoriev I.V."/>
            <person name="Spatafora J.W."/>
            <person name="Aime M.C."/>
        </authorList>
    </citation>
    <scope>NUCLEOTIDE SEQUENCE [LARGE SCALE GENOMIC DNA]</scope>
    <source>
        <strain evidence="1 2">SA 807</strain>
    </source>
</reference>
<gene>
    <name evidence="1" type="ORF">IE53DRAFT_158089</name>
</gene>
<organism evidence="1 2">
    <name type="scientific">Violaceomyces palustris</name>
    <dbReference type="NCBI Taxonomy" id="1673888"/>
    <lineage>
        <taxon>Eukaryota</taxon>
        <taxon>Fungi</taxon>
        <taxon>Dikarya</taxon>
        <taxon>Basidiomycota</taxon>
        <taxon>Ustilaginomycotina</taxon>
        <taxon>Ustilaginomycetes</taxon>
        <taxon>Violaceomycetales</taxon>
        <taxon>Violaceomycetaceae</taxon>
        <taxon>Violaceomyces</taxon>
    </lineage>
</organism>
<dbReference type="Proteomes" id="UP000245626">
    <property type="component" value="Unassembled WGS sequence"/>
</dbReference>
<name>A0ACD0P8S9_9BASI</name>
<sequence length="860" mass="93500">MQYLFDNLTFTQFIYVEDEIEIRKRAQEASSVSAAPGSAVFSALAPGGAMGTNNKTKVDPYYLISQGRLGELRPDLYDLIPEDSPYSYTGTLASYEINRLTAAFAYAPSIEIVTSQRPSLPNVGSWAGPEYGSASTSISTPPAEDVVMLKVTKVGIVSRKDDVVDGGKKSQSRKWKTCGLLLTGSQLLLFKDIVWTTALQAQIAEQLGHSQLSRSGSTSSIGAFNQQDAGIVISPRITFFRPDGVISLSNAVAVKDMTYEKYNFVFRLLVSEGRQYLVQAQNEDDMNDWIHKINFCASFRAVNIKIRGTDMTAPQTRSRSGTTNSKALSSEVEYSQRSRKNSLRSPSSAQRLSEDERRRNSLEKRSMGLPSTFHNLGEMEAPLGFEPHSPSWPAVPGLQDDPEQGDDEDEEAIESIASRRRREGEPRNSSSSDIRPRPTSRASTNAPSANSVGLLQRRLAARKALVLEKIQETSVELDRVSGELEEQMRLARHFSVLTPFQRATRERIEAAAVPLSRRIKNLRLELARVESRAKILELDLAACEKLIKEAGPPMTLSSSFIDDARRMPGSQLATPQLLELGRISRSQSGFEDLFGGSTDGYASPATTSGRTSPQNVRSLRMGSLSRASNEKLSISIAAREGNRGTPTRPDGGGPAPLGYFTGGASTSNGRVAGPASTQRYQMALNSVSEQPADESPSMPTTDFAANSSFASSKSGYEDYPTDTGLETDDLTESEADFDFGDGDGGLRRSHSGRARSPIMEDEETLDDEALADMFEPVTLPGKPFANGSPNSARSSASMDAERSTGGEIPERWDQSQLVKEGSNRVSLVFLPTQQELSEATKRLTLGRASGKAPQTSASPP</sequence>
<accession>A0ACD0P8S9</accession>
<evidence type="ECO:0000313" key="2">
    <source>
        <dbReference type="Proteomes" id="UP000245626"/>
    </source>
</evidence>
<evidence type="ECO:0000313" key="1">
    <source>
        <dbReference type="EMBL" id="PWN54402.1"/>
    </source>
</evidence>
<protein>
    <submittedName>
        <fullName evidence="1">Uncharacterized protein</fullName>
    </submittedName>
</protein>